<feature type="region of interest" description="Disordered" evidence="1">
    <location>
        <begin position="381"/>
        <end position="416"/>
    </location>
</feature>
<dbReference type="OrthoDB" id="3798868at2759"/>
<dbReference type="Proteomes" id="UP000265663">
    <property type="component" value="Unassembled WGS sequence"/>
</dbReference>
<evidence type="ECO:0000256" key="1">
    <source>
        <dbReference type="SAM" id="MobiDB-lite"/>
    </source>
</evidence>
<keyword evidence="3" id="KW-1185">Reference proteome</keyword>
<evidence type="ECO:0000313" key="3">
    <source>
        <dbReference type="Proteomes" id="UP000265663"/>
    </source>
</evidence>
<accession>A0A3M7LW63</accession>
<protein>
    <submittedName>
        <fullName evidence="2">Uncharacterized protein</fullName>
    </submittedName>
</protein>
<name>A0A3M7LW63_9PLEO</name>
<reference evidence="2 3" key="1">
    <citation type="journal article" date="2014" name="PLoS ONE">
        <title>De novo Genome Assembly of the Fungal Plant Pathogen Pyrenophora semeniperda.</title>
        <authorList>
            <person name="Soliai M.M."/>
            <person name="Meyer S.E."/>
            <person name="Udall J.A."/>
            <person name="Elzinga D.E."/>
            <person name="Hermansen R.A."/>
            <person name="Bodily P.M."/>
            <person name="Hart A.A."/>
            <person name="Coleman C.E."/>
        </authorList>
    </citation>
    <scope>NUCLEOTIDE SEQUENCE [LARGE SCALE GENOMIC DNA]</scope>
    <source>
        <strain evidence="2 3">CCB06</strain>
        <tissue evidence="2">Mycelium</tissue>
    </source>
</reference>
<proteinExistence type="predicted"/>
<evidence type="ECO:0000313" key="2">
    <source>
        <dbReference type="EMBL" id="RMZ66464.1"/>
    </source>
</evidence>
<gene>
    <name evidence="2" type="ORF">GMOD_00001800</name>
</gene>
<dbReference type="AlphaFoldDB" id="A0A3M7LW63"/>
<organism evidence="2 3">
    <name type="scientific">Pyrenophora seminiperda CCB06</name>
    <dbReference type="NCBI Taxonomy" id="1302712"/>
    <lineage>
        <taxon>Eukaryota</taxon>
        <taxon>Fungi</taxon>
        <taxon>Dikarya</taxon>
        <taxon>Ascomycota</taxon>
        <taxon>Pezizomycotina</taxon>
        <taxon>Dothideomycetes</taxon>
        <taxon>Pleosporomycetidae</taxon>
        <taxon>Pleosporales</taxon>
        <taxon>Pleosporineae</taxon>
        <taxon>Pleosporaceae</taxon>
        <taxon>Pyrenophora</taxon>
    </lineage>
</organism>
<sequence length="416" mass="47482">MVLYHANGRVVLVHERYLERLALEDEAAKKKCVDQRQEANKMNEQPTDNDKAKITIEGQKFETLPQDRYYIDWENLDAFSHPRVDAGSVDRTTLRFLSTTADDHFRLNPKDDELLLPVRYPYKHRRIATEVQDVQYDSQMAYIRGKEIIEIIIPWLNQAEKTVKKALASKATPSPTPKIPHIQVPDDLLGKIHLYNAMVQLGIPKFIQKPLIDALVLQMYQLPLKECHLDALEMTIGRLNARTVSVLDPVLNHFTGTYALRTPRDRMDPGSRGLRRPWDTPIPALATVVQSRERADGTALLSEDEVDFRKTKRRYLDYASVTQTRSYPQFERTELDTYILPPVLPVLGHSIRNWSGVRRDGSTVAAFTGFPLNIGTSKRLLRPPTATKTEEEDETHLLKDQGAYQNGDPGRGVPLV</sequence>
<dbReference type="EMBL" id="KE747809">
    <property type="protein sequence ID" value="RMZ66464.1"/>
    <property type="molecule type" value="Genomic_DNA"/>
</dbReference>